<proteinExistence type="predicted"/>
<keyword evidence="4" id="KW-1185">Reference proteome</keyword>
<dbReference type="OrthoDB" id="406156at2759"/>
<evidence type="ECO:0000259" key="1">
    <source>
        <dbReference type="Pfam" id="PF03171"/>
    </source>
</evidence>
<dbReference type="AlphaFoldDB" id="A0A1E4TT96"/>
<evidence type="ECO:0000259" key="2">
    <source>
        <dbReference type="Pfam" id="PF14226"/>
    </source>
</evidence>
<evidence type="ECO:0008006" key="5">
    <source>
        <dbReference type="Google" id="ProtNLM"/>
    </source>
</evidence>
<accession>A0A1E4TT96</accession>
<dbReference type="Pfam" id="PF14226">
    <property type="entry name" value="DIOX_N"/>
    <property type="match status" value="1"/>
</dbReference>
<dbReference type="Gene3D" id="2.60.120.330">
    <property type="entry name" value="B-lactam Antibiotic, Isopenicillin N Synthase, Chain"/>
    <property type="match status" value="1"/>
</dbReference>
<dbReference type="PRINTS" id="PR00682">
    <property type="entry name" value="IPNSYNTHASE"/>
</dbReference>
<dbReference type="SUPFAM" id="SSF51197">
    <property type="entry name" value="Clavaminate synthase-like"/>
    <property type="match status" value="1"/>
</dbReference>
<dbReference type="PANTHER" id="PTHR47990">
    <property type="entry name" value="2-OXOGLUTARATE (2OG) AND FE(II)-DEPENDENT OXYGENASE SUPERFAMILY PROTEIN-RELATED"/>
    <property type="match status" value="1"/>
</dbReference>
<dbReference type="InterPro" id="IPR026992">
    <property type="entry name" value="DIOX_N"/>
</dbReference>
<evidence type="ECO:0000313" key="3">
    <source>
        <dbReference type="EMBL" id="ODV94969.1"/>
    </source>
</evidence>
<protein>
    <recommendedName>
        <fullName evidence="5">Fe2OG dioxygenase domain-containing protein</fullName>
    </recommendedName>
</protein>
<feature type="domain" description="Non-haem dioxygenase N-terminal" evidence="2">
    <location>
        <begin position="29"/>
        <end position="129"/>
    </location>
</feature>
<gene>
    <name evidence="3" type="ORF">PACTADRAFT_76553</name>
</gene>
<feature type="domain" description="Isopenicillin N synthase-like Fe(2+) 2OG dioxygenase" evidence="1">
    <location>
        <begin position="198"/>
        <end position="297"/>
    </location>
</feature>
<dbReference type="STRING" id="669874.A0A1E4TT96"/>
<dbReference type="FunFam" id="2.60.120.330:FF:000040">
    <property type="entry name" value="Chromosome 21, whole genome shotgun sequence"/>
    <property type="match status" value="1"/>
</dbReference>
<dbReference type="InterPro" id="IPR027443">
    <property type="entry name" value="IPNS-like_sf"/>
</dbReference>
<dbReference type="EMBL" id="KV454015">
    <property type="protein sequence ID" value="ODV94969.1"/>
    <property type="molecule type" value="Genomic_DNA"/>
</dbReference>
<dbReference type="InterPro" id="IPR050231">
    <property type="entry name" value="Iron_ascorbate_oxido_reductase"/>
</dbReference>
<evidence type="ECO:0000313" key="4">
    <source>
        <dbReference type="Proteomes" id="UP000094236"/>
    </source>
</evidence>
<name>A0A1E4TT96_PACTA</name>
<organism evidence="3 4">
    <name type="scientific">Pachysolen tannophilus NRRL Y-2460</name>
    <dbReference type="NCBI Taxonomy" id="669874"/>
    <lineage>
        <taxon>Eukaryota</taxon>
        <taxon>Fungi</taxon>
        <taxon>Dikarya</taxon>
        <taxon>Ascomycota</taxon>
        <taxon>Saccharomycotina</taxon>
        <taxon>Pichiomycetes</taxon>
        <taxon>Pachysolenaceae</taxon>
        <taxon>Pachysolen</taxon>
    </lineage>
</organism>
<dbReference type="Pfam" id="PF03171">
    <property type="entry name" value="2OG-FeII_Oxy"/>
    <property type="match status" value="1"/>
</dbReference>
<sequence length="366" mass="42688">MTSLNELPPSLYNQIPETKEDLDWADLVTIDLSLFGTPEGKKQLAHDLENAIKDHGFFYLKNFGLSQKEVDDQFAIAQAVFALDVKEKEKYLADLSSGDYNKFRLPGNRIVNNGIRDNIETYNIARFNSFFDEHHKSHPKVILDNRNVIEKFAKYLQQEVIQKLIVLFGIILELEDEEQLAKLHQYEDLSEEHFRYMKYYKRGEEENNNLDNIWSHGHTDLGTLTLLFRQPVAALQIQNKYGEWKWVKPQPNSITVNICDTLSFLTAGYLPSTKHRVHAPPKDQQQYDRIGLLYFARPRNDIKLQTIDSPKLKRLGYTKNFFEEKGEGIPNVGEWVVAKQKYFNVRKENHNDPQPIIRGYTEVVIN</sequence>
<reference evidence="4" key="1">
    <citation type="submission" date="2016-05" db="EMBL/GenBank/DDBJ databases">
        <title>Comparative genomics of biotechnologically important yeasts.</title>
        <authorList>
            <consortium name="DOE Joint Genome Institute"/>
            <person name="Riley R."/>
            <person name="Haridas S."/>
            <person name="Wolfe K.H."/>
            <person name="Lopes M.R."/>
            <person name="Hittinger C.T."/>
            <person name="Goker M."/>
            <person name="Salamov A."/>
            <person name="Wisecaver J."/>
            <person name="Long T.M."/>
            <person name="Aerts A.L."/>
            <person name="Barry K."/>
            <person name="Choi C."/>
            <person name="Clum A."/>
            <person name="Coughlan A.Y."/>
            <person name="Deshpande S."/>
            <person name="Douglass A.P."/>
            <person name="Hanson S.J."/>
            <person name="Klenk H.-P."/>
            <person name="Labutti K."/>
            <person name="Lapidus A."/>
            <person name="Lindquist E."/>
            <person name="Lipzen A."/>
            <person name="Meier-Kolthoff J.P."/>
            <person name="Ohm R.A."/>
            <person name="Otillar R.P."/>
            <person name="Pangilinan J."/>
            <person name="Peng Y."/>
            <person name="Rokas A."/>
            <person name="Rosa C.A."/>
            <person name="Scheuner C."/>
            <person name="Sibirny A.A."/>
            <person name="Slot J.C."/>
            <person name="Stielow J.B."/>
            <person name="Sun H."/>
            <person name="Kurtzman C.P."/>
            <person name="Blackwell M."/>
            <person name="Grigoriev I.V."/>
            <person name="Jeffries T.W."/>
        </authorList>
    </citation>
    <scope>NUCLEOTIDE SEQUENCE [LARGE SCALE GENOMIC DNA]</scope>
    <source>
        <strain evidence="4">NRRL Y-2460</strain>
    </source>
</reference>
<dbReference type="InterPro" id="IPR044861">
    <property type="entry name" value="IPNS-like_FE2OG_OXY"/>
</dbReference>
<dbReference type="Proteomes" id="UP000094236">
    <property type="component" value="Unassembled WGS sequence"/>
</dbReference>